<dbReference type="Proteomes" id="UP000308197">
    <property type="component" value="Unassembled WGS sequence"/>
</dbReference>
<keyword evidence="3" id="KW-1185">Reference proteome</keyword>
<dbReference type="AlphaFoldDB" id="A0A5C3NUX6"/>
<dbReference type="InParanoid" id="A0A5C3NUX6"/>
<gene>
    <name evidence="2" type="ORF">K466DRAFT_569120</name>
</gene>
<sequence length="277" mass="31072">MSSRISTPEPRNAMHSPRPTVEDDDPNSEFSIRSDTEPWASPPPYSASDPSPTHDMPFDIAALLDDAADLEHAPKIYLRGDAHIMDNGGTLGSVVLIVQSYQRDNALTFFLPTICNPERIPLSLPRGWMDIIHGPRGEAVRLVRTQRYLLLEIFAIFHAYASGLPNLERAHFSAFSEHLLEAAEVLHPFERAERILRRITLWGRACMPRAVYKDPIIPFAATTASVYDLDAVSFAVKHVLLSSRAQWLRNLPARARPFWVGDDGEDDDDTPELVPIE</sequence>
<evidence type="ECO:0000313" key="3">
    <source>
        <dbReference type="Proteomes" id="UP000308197"/>
    </source>
</evidence>
<organism evidence="2 3">
    <name type="scientific">Polyporus arcularius HHB13444</name>
    <dbReference type="NCBI Taxonomy" id="1314778"/>
    <lineage>
        <taxon>Eukaryota</taxon>
        <taxon>Fungi</taxon>
        <taxon>Dikarya</taxon>
        <taxon>Basidiomycota</taxon>
        <taxon>Agaricomycotina</taxon>
        <taxon>Agaricomycetes</taxon>
        <taxon>Polyporales</taxon>
        <taxon>Polyporaceae</taxon>
        <taxon>Polyporus</taxon>
    </lineage>
</organism>
<evidence type="ECO:0000256" key="1">
    <source>
        <dbReference type="SAM" id="MobiDB-lite"/>
    </source>
</evidence>
<feature type="region of interest" description="Disordered" evidence="1">
    <location>
        <begin position="1"/>
        <end position="52"/>
    </location>
</feature>
<accession>A0A5C3NUX6</accession>
<evidence type="ECO:0000313" key="2">
    <source>
        <dbReference type="EMBL" id="TFK81286.1"/>
    </source>
</evidence>
<proteinExistence type="predicted"/>
<reference evidence="2 3" key="1">
    <citation type="journal article" date="2019" name="Nat. Ecol. Evol.">
        <title>Megaphylogeny resolves global patterns of mushroom evolution.</title>
        <authorList>
            <person name="Varga T."/>
            <person name="Krizsan K."/>
            <person name="Foldi C."/>
            <person name="Dima B."/>
            <person name="Sanchez-Garcia M."/>
            <person name="Sanchez-Ramirez S."/>
            <person name="Szollosi G.J."/>
            <person name="Szarkandi J.G."/>
            <person name="Papp V."/>
            <person name="Albert L."/>
            <person name="Andreopoulos W."/>
            <person name="Angelini C."/>
            <person name="Antonin V."/>
            <person name="Barry K.W."/>
            <person name="Bougher N.L."/>
            <person name="Buchanan P."/>
            <person name="Buyck B."/>
            <person name="Bense V."/>
            <person name="Catcheside P."/>
            <person name="Chovatia M."/>
            <person name="Cooper J."/>
            <person name="Damon W."/>
            <person name="Desjardin D."/>
            <person name="Finy P."/>
            <person name="Geml J."/>
            <person name="Haridas S."/>
            <person name="Hughes K."/>
            <person name="Justo A."/>
            <person name="Karasinski D."/>
            <person name="Kautmanova I."/>
            <person name="Kiss B."/>
            <person name="Kocsube S."/>
            <person name="Kotiranta H."/>
            <person name="LaButti K.M."/>
            <person name="Lechner B.E."/>
            <person name="Liimatainen K."/>
            <person name="Lipzen A."/>
            <person name="Lukacs Z."/>
            <person name="Mihaltcheva S."/>
            <person name="Morgado L.N."/>
            <person name="Niskanen T."/>
            <person name="Noordeloos M.E."/>
            <person name="Ohm R.A."/>
            <person name="Ortiz-Santana B."/>
            <person name="Ovrebo C."/>
            <person name="Racz N."/>
            <person name="Riley R."/>
            <person name="Savchenko A."/>
            <person name="Shiryaev A."/>
            <person name="Soop K."/>
            <person name="Spirin V."/>
            <person name="Szebenyi C."/>
            <person name="Tomsovsky M."/>
            <person name="Tulloss R.E."/>
            <person name="Uehling J."/>
            <person name="Grigoriev I.V."/>
            <person name="Vagvolgyi C."/>
            <person name="Papp T."/>
            <person name="Martin F.M."/>
            <person name="Miettinen O."/>
            <person name="Hibbett D.S."/>
            <person name="Nagy L.G."/>
        </authorList>
    </citation>
    <scope>NUCLEOTIDE SEQUENCE [LARGE SCALE GENOMIC DNA]</scope>
    <source>
        <strain evidence="2 3">HHB13444</strain>
    </source>
</reference>
<name>A0A5C3NUX6_9APHY</name>
<protein>
    <submittedName>
        <fullName evidence="2">Uncharacterized protein</fullName>
    </submittedName>
</protein>
<dbReference type="EMBL" id="ML211625">
    <property type="protein sequence ID" value="TFK81286.1"/>
    <property type="molecule type" value="Genomic_DNA"/>
</dbReference>